<dbReference type="STRING" id="35722.A0A0B7MV78"/>
<name>A0A0B7MV78_9FUNG</name>
<accession>A0A0B7MV78</accession>
<gene>
    <name evidence="2" type="primary">PARPA_02461.1 scaffold 4478</name>
</gene>
<sequence length="116" mass="13366">FPKDIQPATVAKDDGYPLYRRGRQDGRGKKFKAHIHVEGFATVKDGKYINKSIDKSSDQTTIYVQKNNDEIEKYLNGRHISSVEAVWRLFSFPMHEESPPVAKFAVHLPDQQPVYF</sequence>
<reference evidence="2 3" key="1">
    <citation type="submission" date="2014-09" db="EMBL/GenBank/DDBJ databases">
        <authorList>
            <person name="Ellenberger Sabrina"/>
        </authorList>
    </citation>
    <scope>NUCLEOTIDE SEQUENCE [LARGE SCALE GENOMIC DNA]</scope>
    <source>
        <strain evidence="2 3">CBS 412.66</strain>
    </source>
</reference>
<keyword evidence="3" id="KW-1185">Reference proteome</keyword>
<evidence type="ECO:0000313" key="2">
    <source>
        <dbReference type="EMBL" id="CEP09027.1"/>
    </source>
</evidence>
<evidence type="ECO:0000313" key="3">
    <source>
        <dbReference type="Proteomes" id="UP000054107"/>
    </source>
</evidence>
<dbReference type="OrthoDB" id="2276331at2759"/>
<protein>
    <submittedName>
        <fullName evidence="2">Uncharacterized protein</fullName>
    </submittedName>
</protein>
<organism evidence="2 3">
    <name type="scientific">Parasitella parasitica</name>
    <dbReference type="NCBI Taxonomy" id="35722"/>
    <lineage>
        <taxon>Eukaryota</taxon>
        <taxon>Fungi</taxon>
        <taxon>Fungi incertae sedis</taxon>
        <taxon>Mucoromycota</taxon>
        <taxon>Mucoromycotina</taxon>
        <taxon>Mucoromycetes</taxon>
        <taxon>Mucorales</taxon>
        <taxon>Mucorineae</taxon>
        <taxon>Mucoraceae</taxon>
        <taxon>Parasitella</taxon>
    </lineage>
</organism>
<dbReference type="EMBL" id="LN720884">
    <property type="protein sequence ID" value="CEP09027.1"/>
    <property type="molecule type" value="Genomic_DNA"/>
</dbReference>
<evidence type="ECO:0000256" key="1">
    <source>
        <dbReference type="SAM" id="MobiDB-lite"/>
    </source>
</evidence>
<dbReference type="Proteomes" id="UP000054107">
    <property type="component" value="Unassembled WGS sequence"/>
</dbReference>
<feature type="region of interest" description="Disordered" evidence="1">
    <location>
        <begin position="1"/>
        <end position="23"/>
    </location>
</feature>
<dbReference type="AlphaFoldDB" id="A0A0B7MV78"/>
<feature type="non-terminal residue" evidence="2">
    <location>
        <position position="1"/>
    </location>
</feature>
<proteinExistence type="predicted"/>